<sequence length="138" mass="15254">MANANDWAIDLENTVTALVKAKALAQLKKTYSKIVITNEGENSGQAVFPTVYIHLLPAVEQGQTLDGQTVNALLATFQVDVTTNTSKSDCRKVMAIITDTFKTMRFQGNAMPEFSISNKVHKSTARFRRMIAANDRLM</sequence>
<dbReference type="EMBL" id="BK029947">
    <property type="protein sequence ID" value="DAD56914.1"/>
    <property type="molecule type" value="Genomic_DNA"/>
</dbReference>
<protein>
    <submittedName>
        <fullName evidence="1">Uncharacterized protein</fullName>
    </submittedName>
</protein>
<evidence type="ECO:0000313" key="1">
    <source>
        <dbReference type="EMBL" id="DAD56914.1"/>
    </source>
</evidence>
<organism evidence="1">
    <name type="scientific">Bacteriophage sp</name>
    <dbReference type="NCBI Taxonomy" id="38018"/>
    <lineage>
        <taxon>Viruses</taxon>
    </lineage>
</organism>
<name>A0A8D9PGN4_9VIRU</name>
<accession>A0A8D9PGN4</accession>
<reference evidence="1" key="1">
    <citation type="journal article" date="2021" name="Proc. Natl. Acad. Sci. U.S.A.">
        <title>A Catalog of Tens of Thousands of Viruses from Human Metagenomes Reveals Hidden Associations with Chronic Diseases.</title>
        <authorList>
            <person name="Tisza M.J."/>
            <person name="Buck C.B."/>
        </authorList>
    </citation>
    <scope>NUCLEOTIDE SEQUENCE</scope>
    <source>
        <strain evidence="1">CtPNe1</strain>
    </source>
</reference>
<proteinExistence type="predicted"/>